<proteinExistence type="predicted"/>
<reference evidence="3 4" key="1">
    <citation type="submission" date="2024-02" db="EMBL/GenBank/DDBJ databases">
        <title>Chromosome-scale genome assembly of the rough periwinkle Littorina saxatilis.</title>
        <authorList>
            <person name="De Jode A."/>
            <person name="Faria R."/>
            <person name="Formenti G."/>
            <person name="Sims Y."/>
            <person name="Smith T.P."/>
            <person name="Tracey A."/>
            <person name="Wood J.M.D."/>
            <person name="Zagrodzka Z.B."/>
            <person name="Johannesson K."/>
            <person name="Butlin R.K."/>
            <person name="Leder E.H."/>
        </authorList>
    </citation>
    <scope>NUCLEOTIDE SEQUENCE [LARGE SCALE GENOMIC DNA]</scope>
    <source>
        <strain evidence="3">Snail1</strain>
        <tissue evidence="3">Muscle</tissue>
    </source>
</reference>
<keyword evidence="1" id="KW-0812">Transmembrane</keyword>
<name>A0AAN9BJF7_9CAEN</name>
<evidence type="ECO:0000313" key="3">
    <source>
        <dbReference type="EMBL" id="KAK7106680.1"/>
    </source>
</evidence>
<gene>
    <name evidence="3" type="ORF">V1264_017908</name>
</gene>
<sequence length="67" mass="7371">MPPFFCVVICILTLQGFSTNLPELHPEEDQGTVKGGQLVGLTLVAVLLLAAITYVCVFVFRHQKQPE</sequence>
<organism evidence="3 4">
    <name type="scientific">Littorina saxatilis</name>
    <dbReference type="NCBI Taxonomy" id="31220"/>
    <lineage>
        <taxon>Eukaryota</taxon>
        <taxon>Metazoa</taxon>
        <taxon>Spiralia</taxon>
        <taxon>Lophotrochozoa</taxon>
        <taxon>Mollusca</taxon>
        <taxon>Gastropoda</taxon>
        <taxon>Caenogastropoda</taxon>
        <taxon>Littorinimorpha</taxon>
        <taxon>Littorinoidea</taxon>
        <taxon>Littorinidae</taxon>
        <taxon>Littorina</taxon>
    </lineage>
</organism>
<dbReference type="AlphaFoldDB" id="A0AAN9BJF7"/>
<comment type="caution">
    <text evidence="3">The sequence shown here is derived from an EMBL/GenBank/DDBJ whole genome shotgun (WGS) entry which is preliminary data.</text>
</comment>
<evidence type="ECO:0000313" key="4">
    <source>
        <dbReference type="Proteomes" id="UP001374579"/>
    </source>
</evidence>
<keyword evidence="1" id="KW-1133">Transmembrane helix</keyword>
<dbReference type="Proteomes" id="UP001374579">
    <property type="component" value="Unassembled WGS sequence"/>
</dbReference>
<feature type="signal peptide" evidence="2">
    <location>
        <begin position="1"/>
        <end position="18"/>
    </location>
</feature>
<dbReference type="EMBL" id="JBAMIC010000007">
    <property type="protein sequence ID" value="KAK7106680.1"/>
    <property type="molecule type" value="Genomic_DNA"/>
</dbReference>
<keyword evidence="4" id="KW-1185">Reference proteome</keyword>
<keyword evidence="2" id="KW-0732">Signal</keyword>
<evidence type="ECO:0000256" key="2">
    <source>
        <dbReference type="SAM" id="SignalP"/>
    </source>
</evidence>
<feature type="transmembrane region" description="Helical" evidence="1">
    <location>
        <begin position="38"/>
        <end position="60"/>
    </location>
</feature>
<feature type="chain" id="PRO_5043028870" evidence="2">
    <location>
        <begin position="19"/>
        <end position="67"/>
    </location>
</feature>
<evidence type="ECO:0000256" key="1">
    <source>
        <dbReference type="SAM" id="Phobius"/>
    </source>
</evidence>
<keyword evidence="1" id="KW-0472">Membrane</keyword>
<protein>
    <submittedName>
        <fullName evidence="3">Uncharacterized protein</fullName>
    </submittedName>
</protein>
<accession>A0AAN9BJF7</accession>